<dbReference type="AlphaFoldDB" id="A0A165E8W9"/>
<dbReference type="FunFam" id="1.20.1250.20:FF:000134">
    <property type="entry name" value="MFS sugar transporter protein"/>
    <property type="match status" value="1"/>
</dbReference>
<evidence type="ECO:0000313" key="12">
    <source>
        <dbReference type="Proteomes" id="UP000076842"/>
    </source>
</evidence>
<dbReference type="InterPro" id="IPR050360">
    <property type="entry name" value="MFS_Sugar_Transporters"/>
</dbReference>
<dbReference type="Proteomes" id="UP000076842">
    <property type="component" value="Unassembled WGS sequence"/>
</dbReference>
<keyword evidence="4 9" id="KW-0812">Transmembrane</keyword>
<keyword evidence="12" id="KW-1185">Reference proteome</keyword>
<dbReference type="PROSITE" id="PS50850">
    <property type="entry name" value="MFS"/>
    <property type="match status" value="1"/>
</dbReference>
<evidence type="ECO:0000256" key="4">
    <source>
        <dbReference type="ARBA" id="ARBA00022692"/>
    </source>
</evidence>
<keyword evidence="11" id="KW-0762">Sugar transport</keyword>
<dbReference type="Pfam" id="PF00083">
    <property type="entry name" value="Sugar_tr"/>
    <property type="match status" value="1"/>
</dbReference>
<dbReference type="InterPro" id="IPR020846">
    <property type="entry name" value="MFS_dom"/>
</dbReference>
<comment type="subcellular location">
    <subcellularLocation>
        <location evidence="1">Membrane</location>
        <topology evidence="1">Multi-pass membrane protein</topology>
    </subcellularLocation>
</comment>
<evidence type="ECO:0000313" key="11">
    <source>
        <dbReference type="EMBL" id="KZT54347.1"/>
    </source>
</evidence>
<dbReference type="GO" id="GO:0005351">
    <property type="term" value="F:carbohydrate:proton symporter activity"/>
    <property type="evidence" value="ECO:0007669"/>
    <property type="project" value="TreeGrafter"/>
</dbReference>
<dbReference type="InterPro" id="IPR005828">
    <property type="entry name" value="MFS_sugar_transport-like"/>
</dbReference>
<comment type="catalytic activity">
    <reaction evidence="7">
        <text>myo-inositol(out) + H(+)(out) = myo-inositol(in) + H(+)(in)</text>
        <dbReference type="Rhea" id="RHEA:60364"/>
        <dbReference type="ChEBI" id="CHEBI:15378"/>
        <dbReference type="ChEBI" id="CHEBI:17268"/>
    </reaction>
</comment>
<accession>A0A165E8W9</accession>
<keyword evidence="3 8" id="KW-0813">Transport</keyword>
<dbReference type="InterPro" id="IPR005829">
    <property type="entry name" value="Sugar_transporter_CS"/>
</dbReference>
<evidence type="ECO:0000256" key="7">
    <source>
        <dbReference type="ARBA" id="ARBA00049119"/>
    </source>
</evidence>
<feature type="transmembrane region" description="Helical" evidence="9">
    <location>
        <begin position="109"/>
        <end position="130"/>
    </location>
</feature>
<organism evidence="11 12">
    <name type="scientific">Calocera cornea HHB12733</name>
    <dbReference type="NCBI Taxonomy" id="1353952"/>
    <lineage>
        <taxon>Eukaryota</taxon>
        <taxon>Fungi</taxon>
        <taxon>Dikarya</taxon>
        <taxon>Basidiomycota</taxon>
        <taxon>Agaricomycotina</taxon>
        <taxon>Dacrymycetes</taxon>
        <taxon>Dacrymycetales</taxon>
        <taxon>Dacrymycetaceae</taxon>
        <taxon>Calocera</taxon>
    </lineage>
</organism>
<evidence type="ECO:0000259" key="10">
    <source>
        <dbReference type="PROSITE" id="PS50850"/>
    </source>
</evidence>
<dbReference type="EMBL" id="KV424016">
    <property type="protein sequence ID" value="KZT54347.1"/>
    <property type="molecule type" value="Genomic_DNA"/>
</dbReference>
<dbReference type="NCBIfam" id="TIGR00879">
    <property type="entry name" value="SP"/>
    <property type="match status" value="1"/>
</dbReference>
<evidence type="ECO:0000256" key="2">
    <source>
        <dbReference type="ARBA" id="ARBA00010992"/>
    </source>
</evidence>
<evidence type="ECO:0000256" key="8">
    <source>
        <dbReference type="RuleBase" id="RU003346"/>
    </source>
</evidence>
<feature type="domain" description="Major facilitator superfamily (MFS) profile" evidence="10">
    <location>
        <begin position="68"/>
        <end position="512"/>
    </location>
</feature>
<feature type="transmembrane region" description="Helical" evidence="9">
    <location>
        <begin position="419"/>
        <end position="438"/>
    </location>
</feature>
<protein>
    <submittedName>
        <fullName evidence="11">Sugar transporter</fullName>
    </submittedName>
</protein>
<dbReference type="PANTHER" id="PTHR48022:SF70">
    <property type="entry name" value="MONOSACCHARIDE TRANSPORTER, PUTATIVE (AFU_ORTHOLOGUE AFUA_5G14540)-RELATED"/>
    <property type="match status" value="1"/>
</dbReference>
<evidence type="ECO:0000256" key="3">
    <source>
        <dbReference type="ARBA" id="ARBA00022448"/>
    </source>
</evidence>
<dbReference type="GO" id="GO:0016020">
    <property type="term" value="C:membrane"/>
    <property type="evidence" value="ECO:0007669"/>
    <property type="project" value="UniProtKB-SubCell"/>
</dbReference>
<feature type="transmembrane region" description="Helical" evidence="9">
    <location>
        <begin position="203"/>
        <end position="222"/>
    </location>
</feature>
<dbReference type="PROSITE" id="PS00216">
    <property type="entry name" value="SUGAR_TRANSPORT_1"/>
    <property type="match status" value="1"/>
</dbReference>
<dbReference type="PANTHER" id="PTHR48022">
    <property type="entry name" value="PLASTIDIC GLUCOSE TRANSPORTER 4"/>
    <property type="match status" value="1"/>
</dbReference>
<gene>
    <name evidence="11" type="ORF">CALCODRAFT_524879</name>
</gene>
<comment type="similarity">
    <text evidence="2 8">Belongs to the major facilitator superfamily. Sugar transporter (TC 2.A.1.1) family.</text>
</comment>
<sequence>MSFTPEEKEKPGIGEDVEHFEHAIPVAGPSGHHGHHKHVVTVDERLANALAVDRPNPWGKGYLRLYLASFIVFFCSTMTGYDGALLSSINALPNYTSYYGLPASGNTSTGIVFAIFNVGSMAGSFMMFLADWLGRKNAMAIGCLGVVVGTCITATAKTLPVFIGGRFLLSFMGTIASTAAPCYMIEISPSLYSGTVSGLYNTLFYFGSILASTCVYGAHLHMGDSTNTDWRLPLWLQMACPCIVLTFIWFCPESPRWLVGVGRDAEARAMLVKYHANGDEHHPLVDLTMNEMREAVAREGELNWAKFFDWRPLFNTPGRRYRMMVGIAFAWFGQFSGQNIAVYYLPKLLQNIGVTDTTKQLEYNIVYNVLGYAVSTVGARFHDILGRRTMFLISCTGMIISLSIVAGTAADFLNTGSQSASKACIAFAYGLGCSYAWAFTSMHPIYPGEVMSNDMRAKGMCLCGIVAGAGSFVSVFAAPTAMNNIQYWFYAFFAFWDVFEWLFVYFFFVETKGRTLEELEEIFNSPNPARASVNFVRIEVGEGEKEKEKA</sequence>
<evidence type="ECO:0000256" key="9">
    <source>
        <dbReference type="SAM" id="Phobius"/>
    </source>
</evidence>
<evidence type="ECO:0000256" key="1">
    <source>
        <dbReference type="ARBA" id="ARBA00004141"/>
    </source>
</evidence>
<dbReference type="InterPro" id="IPR003663">
    <property type="entry name" value="Sugar/inositol_transpt"/>
</dbReference>
<dbReference type="OrthoDB" id="6133115at2759"/>
<feature type="transmembrane region" description="Helical" evidence="9">
    <location>
        <begin position="234"/>
        <end position="251"/>
    </location>
</feature>
<feature type="transmembrane region" description="Helical" evidence="9">
    <location>
        <begin position="459"/>
        <end position="481"/>
    </location>
</feature>
<dbReference type="SUPFAM" id="SSF103473">
    <property type="entry name" value="MFS general substrate transporter"/>
    <property type="match status" value="1"/>
</dbReference>
<evidence type="ECO:0000256" key="5">
    <source>
        <dbReference type="ARBA" id="ARBA00022989"/>
    </source>
</evidence>
<keyword evidence="6 9" id="KW-0472">Membrane</keyword>
<feature type="transmembrane region" description="Helical" evidence="9">
    <location>
        <begin position="137"/>
        <end position="156"/>
    </location>
</feature>
<proteinExistence type="inferred from homology"/>
<dbReference type="InParanoid" id="A0A165E8W9"/>
<evidence type="ECO:0000256" key="6">
    <source>
        <dbReference type="ARBA" id="ARBA00023136"/>
    </source>
</evidence>
<feature type="transmembrane region" description="Helical" evidence="9">
    <location>
        <begin position="389"/>
        <end position="413"/>
    </location>
</feature>
<name>A0A165E8W9_9BASI</name>
<dbReference type="Gene3D" id="1.20.1250.20">
    <property type="entry name" value="MFS general substrate transporter like domains"/>
    <property type="match status" value="1"/>
</dbReference>
<feature type="transmembrane region" description="Helical" evidence="9">
    <location>
        <begin position="65"/>
        <end position="89"/>
    </location>
</feature>
<feature type="transmembrane region" description="Helical" evidence="9">
    <location>
        <begin position="321"/>
        <end position="345"/>
    </location>
</feature>
<reference evidence="11 12" key="1">
    <citation type="journal article" date="2016" name="Mol. Biol. Evol.">
        <title>Comparative Genomics of Early-Diverging Mushroom-Forming Fungi Provides Insights into the Origins of Lignocellulose Decay Capabilities.</title>
        <authorList>
            <person name="Nagy L.G."/>
            <person name="Riley R."/>
            <person name="Tritt A."/>
            <person name="Adam C."/>
            <person name="Daum C."/>
            <person name="Floudas D."/>
            <person name="Sun H."/>
            <person name="Yadav J.S."/>
            <person name="Pangilinan J."/>
            <person name="Larsson K.H."/>
            <person name="Matsuura K."/>
            <person name="Barry K."/>
            <person name="Labutti K."/>
            <person name="Kuo R."/>
            <person name="Ohm R.A."/>
            <person name="Bhattacharya S.S."/>
            <person name="Shirouzu T."/>
            <person name="Yoshinaga Y."/>
            <person name="Martin F.M."/>
            <person name="Grigoriev I.V."/>
            <person name="Hibbett D.S."/>
        </authorList>
    </citation>
    <scope>NUCLEOTIDE SEQUENCE [LARGE SCALE GENOMIC DNA]</scope>
    <source>
        <strain evidence="11 12">HHB12733</strain>
    </source>
</reference>
<dbReference type="InterPro" id="IPR036259">
    <property type="entry name" value="MFS_trans_sf"/>
</dbReference>
<feature type="transmembrane region" description="Helical" evidence="9">
    <location>
        <begin position="487"/>
        <end position="508"/>
    </location>
</feature>
<keyword evidence="5 9" id="KW-1133">Transmembrane helix</keyword>